<accession>A0AAV4RYV5</accession>
<protein>
    <submittedName>
        <fullName evidence="1">Uncharacterized protein</fullName>
    </submittedName>
</protein>
<evidence type="ECO:0000313" key="2">
    <source>
        <dbReference type="Proteomes" id="UP001054945"/>
    </source>
</evidence>
<keyword evidence="2" id="KW-1185">Reference proteome</keyword>
<dbReference type="EMBL" id="BPLR01008599">
    <property type="protein sequence ID" value="GIY25884.1"/>
    <property type="molecule type" value="Genomic_DNA"/>
</dbReference>
<comment type="caution">
    <text evidence="1">The sequence shown here is derived from an EMBL/GenBank/DDBJ whole genome shotgun (WGS) entry which is preliminary data.</text>
</comment>
<organism evidence="1 2">
    <name type="scientific">Caerostris extrusa</name>
    <name type="common">Bark spider</name>
    <name type="synonym">Caerostris bankana</name>
    <dbReference type="NCBI Taxonomy" id="172846"/>
    <lineage>
        <taxon>Eukaryota</taxon>
        <taxon>Metazoa</taxon>
        <taxon>Ecdysozoa</taxon>
        <taxon>Arthropoda</taxon>
        <taxon>Chelicerata</taxon>
        <taxon>Arachnida</taxon>
        <taxon>Araneae</taxon>
        <taxon>Araneomorphae</taxon>
        <taxon>Entelegynae</taxon>
        <taxon>Araneoidea</taxon>
        <taxon>Araneidae</taxon>
        <taxon>Caerostris</taxon>
    </lineage>
</organism>
<evidence type="ECO:0000313" key="1">
    <source>
        <dbReference type="EMBL" id="GIY25884.1"/>
    </source>
</evidence>
<dbReference type="AlphaFoldDB" id="A0AAV4RYV5"/>
<dbReference type="Proteomes" id="UP001054945">
    <property type="component" value="Unassembled WGS sequence"/>
</dbReference>
<proteinExistence type="predicted"/>
<sequence length="104" mass="11634">MGCFQQLREDGLRAISHFSSGDLRFQPIRSWSRSPVGQDDLSPKMLGRGPVVPTLTFVANFRFLLIAGDERSNGNGPKKAKCSNPLVVRLSDTMSRDVDSRHRF</sequence>
<name>A0AAV4RYV5_CAEEX</name>
<reference evidence="1 2" key="1">
    <citation type="submission" date="2021-06" db="EMBL/GenBank/DDBJ databases">
        <title>Caerostris extrusa draft genome.</title>
        <authorList>
            <person name="Kono N."/>
            <person name="Arakawa K."/>
        </authorList>
    </citation>
    <scope>NUCLEOTIDE SEQUENCE [LARGE SCALE GENOMIC DNA]</scope>
</reference>
<gene>
    <name evidence="1" type="ORF">CEXT_236371</name>
</gene>